<dbReference type="RefSeq" id="WP_152947217.1">
    <property type="nucleotide sequence ID" value="NZ_WHYR01000029.1"/>
</dbReference>
<dbReference type="SUPFAM" id="SSF88713">
    <property type="entry name" value="Glycoside hydrolase/deacetylase"/>
    <property type="match status" value="1"/>
</dbReference>
<dbReference type="PROSITE" id="PS51677">
    <property type="entry name" value="NODB"/>
    <property type="match status" value="1"/>
</dbReference>
<comment type="subcellular location">
    <subcellularLocation>
        <location evidence="1">Secreted</location>
    </subcellularLocation>
</comment>
<evidence type="ECO:0000313" key="5">
    <source>
        <dbReference type="EMBL" id="MQL52787.1"/>
    </source>
</evidence>
<keyword evidence="2" id="KW-0732">Signal</keyword>
<dbReference type="GO" id="GO:0005975">
    <property type="term" value="P:carbohydrate metabolic process"/>
    <property type="evidence" value="ECO:0007669"/>
    <property type="project" value="InterPro"/>
</dbReference>
<dbReference type="CDD" id="cd10918">
    <property type="entry name" value="CE4_NodB_like_5s_6s"/>
    <property type="match status" value="1"/>
</dbReference>
<dbReference type="PANTHER" id="PTHR34216:SF3">
    <property type="entry name" value="POLY-BETA-1,6-N-ACETYL-D-GLUCOSAMINE N-DEACETYLASE"/>
    <property type="match status" value="1"/>
</dbReference>
<evidence type="ECO:0000256" key="1">
    <source>
        <dbReference type="ARBA" id="ARBA00004613"/>
    </source>
</evidence>
<feature type="domain" description="NodB homology" evidence="4">
    <location>
        <begin position="123"/>
        <end position="285"/>
    </location>
</feature>
<dbReference type="Gene3D" id="3.20.20.370">
    <property type="entry name" value="Glycoside hydrolase/deacetylase"/>
    <property type="match status" value="1"/>
</dbReference>
<dbReference type="InterPro" id="IPR011330">
    <property type="entry name" value="Glyco_hydro/deAcase_b/a-brl"/>
</dbReference>
<reference evidence="5 6" key="1">
    <citation type="submission" date="2019-10" db="EMBL/GenBank/DDBJ databases">
        <title>Comparative genomics of sulfur disproportionating microorganisms.</title>
        <authorList>
            <person name="Ward L.M."/>
            <person name="Bertran E."/>
            <person name="Johnston D."/>
        </authorList>
    </citation>
    <scope>NUCLEOTIDE SEQUENCE [LARGE SCALE GENOMIC DNA]</scope>
    <source>
        <strain evidence="5 6">DSM 14055</strain>
    </source>
</reference>
<dbReference type="GO" id="GO:0016810">
    <property type="term" value="F:hydrolase activity, acting on carbon-nitrogen (but not peptide) bonds"/>
    <property type="evidence" value="ECO:0007669"/>
    <property type="project" value="InterPro"/>
</dbReference>
<comment type="caution">
    <text evidence="5">The sequence shown here is derived from an EMBL/GenBank/DDBJ whole genome shotgun (WGS) entry which is preliminary data.</text>
</comment>
<keyword evidence="6" id="KW-1185">Reference proteome</keyword>
<evidence type="ECO:0000256" key="2">
    <source>
        <dbReference type="ARBA" id="ARBA00022729"/>
    </source>
</evidence>
<gene>
    <name evidence="5" type="ORF">GFC01_11040</name>
</gene>
<proteinExistence type="predicted"/>
<evidence type="ECO:0000256" key="3">
    <source>
        <dbReference type="SAM" id="MobiDB-lite"/>
    </source>
</evidence>
<dbReference type="Proteomes" id="UP000441717">
    <property type="component" value="Unassembled WGS sequence"/>
</dbReference>
<sequence>MQRIFLAGAVLIYIAGLVYFTSFFSVPKNHTSRPATPIRTATGEDKPGEKLVPAGQREDELSFPAGVPVLMYHKIGPEKNNDAVISPERFREHMTYLYEQNYRPISLDELYAYLNHGAGLPPKPVVITFDDGYRDTYEIALPLLKRYKFKSVLFIPGMEVGKSFTRDELLDMKASGMEVAAHGQTHRPLAKLSPREQEEEISRVKESLDSVLEQDTRYFCYPYGSYDQNTMEILQKKGFRLAFTMQPGWVQPGDNPLALHRIWVGNSIDLRRLEERLTRENYSRI</sequence>
<dbReference type="EMBL" id="WHYR01000029">
    <property type="protein sequence ID" value="MQL52787.1"/>
    <property type="molecule type" value="Genomic_DNA"/>
</dbReference>
<evidence type="ECO:0000259" key="4">
    <source>
        <dbReference type="PROSITE" id="PS51677"/>
    </source>
</evidence>
<dbReference type="GO" id="GO:0005576">
    <property type="term" value="C:extracellular region"/>
    <property type="evidence" value="ECO:0007669"/>
    <property type="project" value="UniProtKB-SubCell"/>
</dbReference>
<dbReference type="InterPro" id="IPR002509">
    <property type="entry name" value="NODB_dom"/>
</dbReference>
<protein>
    <submittedName>
        <fullName evidence="5">Polysaccharide deacetylase family protein</fullName>
    </submittedName>
</protein>
<evidence type="ECO:0000313" key="6">
    <source>
        <dbReference type="Proteomes" id="UP000441717"/>
    </source>
</evidence>
<organism evidence="5 6">
    <name type="scientific">Desulfofundulus thermobenzoicus</name>
    <dbReference type="NCBI Taxonomy" id="29376"/>
    <lineage>
        <taxon>Bacteria</taxon>
        <taxon>Bacillati</taxon>
        <taxon>Bacillota</taxon>
        <taxon>Clostridia</taxon>
        <taxon>Eubacteriales</taxon>
        <taxon>Peptococcaceae</taxon>
        <taxon>Desulfofundulus</taxon>
    </lineage>
</organism>
<feature type="region of interest" description="Disordered" evidence="3">
    <location>
        <begin position="30"/>
        <end position="50"/>
    </location>
</feature>
<dbReference type="InterPro" id="IPR051398">
    <property type="entry name" value="Polysacch_Deacetylase"/>
</dbReference>
<dbReference type="PANTHER" id="PTHR34216">
    <property type="match status" value="1"/>
</dbReference>
<dbReference type="OrthoDB" id="9778320at2"/>
<dbReference type="AlphaFoldDB" id="A0A6N7ITK0"/>
<accession>A0A6N7ITK0</accession>
<name>A0A6N7ITK0_9FIRM</name>
<dbReference type="Pfam" id="PF01522">
    <property type="entry name" value="Polysacc_deac_1"/>
    <property type="match status" value="1"/>
</dbReference>